<keyword evidence="3" id="KW-1185">Reference proteome</keyword>
<reference evidence="2 3" key="1">
    <citation type="journal article" date="2024" name="J Genomics">
        <title>Draft genome sequencing and assembly of Favolaschia claudopus CIRM-BRFM 2984 isolated from oak limbs.</title>
        <authorList>
            <person name="Navarro D."/>
            <person name="Drula E."/>
            <person name="Chaduli D."/>
            <person name="Cazenave R."/>
            <person name="Ahrendt S."/>
            <person name="Wang J."/>
            <person name="Lipzen A."/>
            <person name="Daum C."/>
            <person name="Barry K."/>
            <person name="Grigoriev I.V."/>
            <person name="Favel A."/>
            <person name="Rosso M.N."/>
            <person name="Martin F."/>
        </authorList>
    </citation>
    <scope>NUCLEOTIDE SEQUENCE [LARGE SCALE GENOMIC DNA]</scope>
    <source>
        <strain evidence="2 3">CIRM-BRFM 2984</strain>
    </source>
</reference>
<dbReference type="EMBL" id="JAWWNJ010000176">
    <property type="protein sequence ID" value="KAK6974978.1"/>
    <property type="molecule type" value="Genomic_DNA"/>
</dbReference>
<feature type="domain" description="CxC5 like cysteine cluster associated with KDZ" evidence="1">
    <location>
        <begin position="1"/>
        <end position="66"/>
    </location>
</feature>
<evidence type="ECO:0000313" key="3">
    <source>
        <dbReference type="Proteomes" id="UP001362999"/>
    </source>
</evidence>
<proteinExistence type="predicted"/>
<protein>
    <recommendedName>
        <fullName evidence="1">CxC5 like cysteine cluster associated with KDZ domain-containing protein</fullName>
    </recommendedName>
</protein>
<organism evidence="2 3">
    <name type="scientific">Favolaschia claudopus</name>
    <dbReference type="NCBI Taxonomy" id="2862362"/>
    <lineage>
        <taxon>Eukaryota</taxon>
        <taxon>Fungi</taxon>
        <taxon>Dikarya</taxon>
        <taxon>Basidiomycota</taxon>
        <taxon>Agaricomycotina</taxon>
        <taxon>Agaricomycetes</taxon>
        <taxon>Agaricomycetidae</taxon>
        <taxon>Agaricales</taxon>
        <taxon>Marasmiineae</taxon>
        <taxon>Mycenaceae</taxon>
        <taxon>Favolaschia</taxon>
    </lineage>
</organism>
<dbReference type="Pfam" id="PF18718">
    <property type="entry name" value="CxC5"/>
    <property type="match status" value="1"/>
</dbReference>
<gene>
    <name evidence="2" type="ORF">R3P38DRAFT_2583044</name>
</gene>
<accession>A0AAV9ZA95</accession>
<comment type="caution">
    <text evidence="2">The sequence shown here is derived from an EMBL/GenBank/DDBJ whole genome shotgun (WGS) entry which is preliminary data.</text>
</comment>
<dbReference type="AlphaFoldDB" id="A0AAV9ZA95"/>
<feature type="non-terminal residue" evidence="2">
    <location>
        <position position="1"/>
    </location>
</feature>
<sequence>GALPVYTTSLSCRKCHRRYYNNYYIDHTASLRVYYAGVPEVLQVATHFFIESALLKVFANGMVFGW</sequence>
<dbReference type="Proteomes" id="UP001362999">
    <property type="component" value="Unassembled WGS sequence"/>
</dbReference>
<evidence type="ECO:0000259" key="1">
    <source>
        <dbReference type="Pfam" id="PF18718"/>
    </source>
</evidence>
<dbReference type="InterPro" id="IPR041539">
    <property type="entry name" value="CxC5"/>
</dbReference>
<name>A0AAV9ZA95_9AGAR</name>
<evidence type="ECO:0000313" key="2">
    <source>
        <dbReference type="EMBL" id="KAK6974978.1"/>
    </source>
</evidence>